<evidence type="ECO:0000256" key="6">
    <source>
        <dbReference type="SAM" id="Coils"/>
    </source>
</evidence>
<dbReference type="PANTHER" id="PTHR46372:SF6">
    <property type="entry name" value="PROTEIN WVD2-LIKE 1"/>
    <property type="match status" value="1"/>
</dbReference>
<evidence type="ECO:0000259" key="8">
    <source>
        <dbReference type="Pfam" id="PF06886"/>
    </source>
</evidence>
<evidence type="ECO:0000313" key="10">
    <source>
        <dbReference type="Proteomes" id="UP001374535"/>
    </source>
</evidence>
<dbReference type="GO" id="GO:0005874">
    <property type="term" value="C:microtubule"/>
    <property type="evidence" value="ECO:0007669"/>
    <property type="project" value="UniProtKB-KW"/>
</dbReference>
<sequence length="403" mass="44837">MGREVTGMQVVDKKPNGVVPASYGSSNDNVCISPKMAVAKDQAKDHEVKECTKGNSFVEKSHEKKDVLSAKTTNCNTDLPEEEIENSEVLKMGDSIKFSSPAGKEHTSHFVTHPTDLVTERHESHPQIVDTEADANGLNLSSNTNIMHSPISSKNSQPNSPFSSSKPLQHDKKNYDDEDNWSIASSEIFFLILKASKLYGCYFIKCSLTTNTSAMSMRTARSKVTLGSAPTFRCSERAEKRREFYLKLEEKHRALREEKNQYEARLKEEQEAAIKQLRKNLVIKANPVPSFYYEGPPPKTELKKLPLTRPKSPKLSRRRSFGDTVNSSPEACSRARHSTGGGGHIKSGSNAPFPHKNNIRRNSNGNNNNGVCKPKERSKMDMETKTAPPNITDRANADISVQS</sequence>
<dbReference type="Pfam" id="PF06886">
    <property type="entry name" value="TPX2"/>
    <property type="match status" value="1"/>
</dbReference>
<dbReference type="EMBL" id="CP144692">
    <property type="protein sequence ID" value="WVY97146.1"/>
    <property type="molecule type" value="Genomic_DNA"/>
</dbReference>
<protein>
    <recommendedName>
        <fullName evidence="8">TPX2 C-terminal domain-containing protein</fullName>
    </recommendedName>
</protein>
<feature type="compositionally biased region" description="Polar residues" evidence="7">
    <location>
        <begin position="138"/>
        <end position="167"/>
    </location>
</feature>
<accession>A0AAQ3MUA9</accession>
<keyword evidence="6" id="KW-0175">Coiled coil</keyword>
<organism evidence="9 10">
    <name type="scientific">Vigna mungo</name>
    <name type="common">Black gram</name>
    <name type="synonym">Phaseolus mungo</name>
    <dbReference type="NCBI Taxonomy" id="3915"/>
    <lineage>
        <taxon>Eukaryota</taxon>
        <taxon>Viridiplantae</taxon>
        <taxon>Streptophyta</taxon>
        <taxon>Embryophyta</taxon>
        <taxon>Tracheophyta</taxon>
        <taxon>Spermatophyta</taxon>
        <taxon>Magnoliopsida</taxon>
        <taxon>eudicotyledons</taxon>
        <taxon>Gunneridae</taxon>
        <taxon>Pentapetalae</taxon>
        <taxon>rosids</taxon>
        <taxon>fabids</taxon>
        <taxon>Fabales</taxon>
        <taxon>Fabaceae</taxon>
        <taxon>Papilionoideae</taxon>
        <taxon>50 kb inversion clade</taxon>
        <taxon>NPAAA clade</taxon>
        <taxon>indigoferoid/millettioid clade</taxon>
        <taxon>Phaseoleae</taxon>
        <taxon>Vigna</taxon>
    </lineage>
</organism>
<evidence type="ECO:0000256" key="3">
    <source>
        <dbReference type="ARBA" id="ARBA00022490"/>
    </source>
</evidence>
<evidence type="ECO:0000256" key="4">
    <source>
        <dbReference type="ARBA" id="ARBA00022701"/>
    </source>
</evidence>
<keyword evidence="10" id="KW-1185">Reference proteome</keyword>
<gene>
    <name evidence="9" type="ORF">V8G54_029297</name>
</gene>
<comment type="subcellular location">
    <subcellularLocation>
        <location evidence="1">Cytoplasm</location>
        <location evidence="1">Cytoskeleton</location>
    </subcellularLocation>
</comment>
<dbReference type="PANTHER" id="PTHR46372">
    <property type="entry name" value="PROTEIN WVD2-LIKE 3"/>
    <property type="match status" value="1"/>
</dbReference>
<dbReference type="AlphaFoldDB" id="A0AAQ3MUA9"/>
<keyword evidence="4" id="KW-0493">Microtubule</keyword>
<feature type="region of interest" description="Disordered" evidence="7">
    <location>
        <begin position="294"/>
        <end position="403"/>
    </location>
</feature>
<proteinExistence type="inferred from homology"/>
<comment type="similarity">
    <text evidence="2">Belongs to the TPX2 family.</text>
</comment>
<evidence type="ECO:0000256" key="7">
    <source>
        <dbReference type="SAM" id="MobiDB-lite"/>
    </source>
</evidence>
<feature type="compositionally biased region" description="Basic and acidic residues" evidence="7">
    <location>
        <begin position="373"/>
        <end position="384"/>
    </location>
</feature>
<dbReference type="Proteomes" id="UP001374535">
    <property type="component" value="Chromosome 9"/>
</dbReference>
<feature type="region of interest" description="Disordered" evidence="7">
    <location>
        <begin position="132"/>
        <end position="174"/>
    </location>
</feature>
<evidence type="ECO:0000313" key="9">
    <source>
        <dbReference type="EMBL" id="WVY97146.1"/>
    </source>
</evidence>
<keyword evidence="3" id="KW-0963">Cytoplasm</keyword>
<dbReference type="InterPro" id="IPR027329">
    <property type="entry name" value="TPX2_C"/>
</dbReference>
<evidence type="ECO:0000256" key="1">
    <source>
        <dbReference type="ARBA" id="ARBA00004245"/>
    </source>
</evidence>
<keyword evidence="5" id="KW-0206">Cytoskeleton</keyword>
<feature type="coiled-coil region" evidence="6">
    <location>
        <begin position="245"/>
        <end position="279"/>
    </location>
</feature>
<dbReference type="GO" id="GO:0008017">
    <property type="term" value="F:microtubule binding"/>
    <property type="evidence" value="ECO:0007669"/>
    <property type="project" value="InterPro"/>
</dbReference>
<evidence type="ECO:0000256" key="5">
    <source>
        <dbReference type="ARBA" id="ARBA00023212"/>
    </source>
</evidence>
<dbReference type="InterPro" id="IPR044806">
    <property type="entry name" value="WVD2/WDL1-4"/>
</dbReference>
<reference evidence="9 10" key="1">
    <citation type="journal article" date="2023" name="Life. Sci Alliance">
        <title>Evolutionary insights into 3D genome organization and epigenetic landscape of Vigna mungo.</title>
        <authorList>
            <person name="Junaid A."/>
            <person name="Singh B."/>
            <person name="Bhatia S."/>
        </authorList>
    </citation>
    <scope>NUCLEOTIDE SEQUENCE [LARGE SCALE GENOMIC DNA]</scope>
    <source>
        <strain evidence="9">Urdbean</strain>
    </source>
</reference>
<feature type="compositionally biased region" description="Low complexity" evidence="7">
    <location>
        <begin position="360"/>
        <end position="370"/>
    </location>
</feature>
<dbReference type="GO" id="GO:0000226">
    <property type="term" value="P:microtubule cytoskeleton organization"/>
    <property type="evidence" value="ECO:0007669"/>
    <property type="project" value="InterPro"/>
</dbReference>
<feature type="domain" description="TPX2 C-terminal" evidence="8">
    <location>
        <begin position="231"/>
        <end position="305"/>
    </location>
</feature>
<evidence type="ECO:0000256" key="2">
    <source>
        <dbReference type="ARBA" id="ARBA00005885"/>
    </source>
</evidence>
<name>A0AAQ3MUA9_VIGMU</name>